<evidence type="ECO:0008006" key="3">
    <source>
        <dbReference type="Google" id="ProtNLM"/>
    </source>
</evidence>
<organism evidence="1 2">
    <name type="scientific">Brachybacterium fresconis</name>
    <dbReference type="NCBI Taxonomy" id="173363"/>
    <lineage>
        <taxon>Bacteria</taxon>
        <taxon>Bacillati</taxon>
        <taxon>Actinomycetota</taxon>
        <taxon>Actinomycetes</taxon>
        <taxon>Micrococcales</taxon>
        <taxon>Dermabacteraceae</taxon>
        <taxon>Brachybacterium</taxon>
    </lineage>
</organism>
<dbReference type="EMBL" id="JAGIOC010000001">
    <property type="protein sequence ID" value="MBP2409888.1"/>
    <property type="molecule type" value="Genomic_DNA"/>
</dbReference>
<dbReference type="RefSeq" id="WP_209892614.1">
    <property type="nucleotide sequence ID" value="NZ_BAAAJV010000046.1"/>
</dbReference>
<reference evidence="1 2" key="1">
    <citation type="submission" date="2021-03" db="EMBL/GenBank/DDBJ databases">
        <title>Sequencing the genomes of 1000 actinobacteria strains.</title>
        <authorList>
            <person name="Klenk H.-P."/>
        </authorList>
    </citation>
    <scope>NUCLEOTIDE SEQUENCE [LARGE SCALE GENOMIC DNA]</scope>
    <source>
        <strain evidence="1 2">DSM 14564</strain>
    </source>
</reference>
<dbReference type="Proteomes" id="UP000698222">
    <property type="component" value="Unassembled WGS sequence"/>
</dbReference>
<gene>
    <name evidence="1" type="ORF">JOF44_002791</name>
</gene>
<keyword evidence="2" id="KW-1185">Reference proteome</keyword>
<protein>
    <recommendedName>
        <fullName evidence="3">DUF559 domain-containing protein</fullName>
    </recommendedName>
</protein>
<evidence type="ECO:0000313" key="2">
    <source>
        <dbReference type="Proteomes" id="UP000698222"/>
    </source>
</evidence>
<accession>A0ABS4YPL0</accession>
<comment type="caution">
    <text evidence="1">The sequence shown here is derived from an EMBL/GenBank/DDBJ whole genome shotgun (WGS) entry which is preliminary data.</text>
</comment>
<proteinExistence type="predicted"/>
<evidence type="ECO:0000313" key="1">
    <source>
        <dbReference type="EMBL" id="MBP2409888.1"/>
    </source>
</evidence>
<sequence>MSLDGLVAIGDHLVRRPRPAFEDRADPFTTIDELKAAAAGFAGRGTVRVRESLDLVRVGADSPPETTLRLAFVRAGLPEPLPNVRAFQDGVDLGEPDLHWPRWHVIVEYEGPTHRSPEQRRRDARRDERRRLAGWVDLPMIAADLAAGCASAITRVRTALRARGWRG</sequence>
<dbReference type="SUPFAM" id="SSF52980">
    <property type="entry name" value="Restriction endonuclease-like"/>
    <property type="match status" value="1"/>
</dbReference>
<name>A0ABS4YPL0_9MICO</name>
<dbReference type="InterPro" id="IPR011335">
    <property type="entry name" value="Restrct_endonuc-II-like"/>
</dbReference>